<protein>
    <submittedName>
        <fullName evidence="1">Uncharacterized protein</fullName>
    </submittedName>
</protein>
<organism evidence="1">
    <name type="scientific">Anguilla anguilla</name>
    <name type="common">European freshwater eel</name>
    <name type="synonym">Muraena anguilla</name>
    <dbReference type="NCBI Taxonomy" id="7936"/>
    <lineage>
        <taxon>Eukaryota</taxon>
        <taxon>Metazoa</taxon>
        <taxon>Chordata</taxon>
        <taxon>Craniata</taxon>
        <taxon>Vertebrata</taxon>
        <taxon>Euteleostomi</taxon>
        <taxon>Actinopterygii</taxon>
        <taxon>Neopterygii</taxon>
        <taxon>Teleostei</taxon>
        <taxon>Anguilliformes</taxon>
        <taxon>Anguillidae</taxon>
        <taxon>Anguilla</taxon>
    </lineage>
</organism>
<dbReference type="AlphaFoldDB" id="A0A0E9SHW2"/>
<proteinExistence type="predicted"/>
<name>A0A0E9SHW2_ANGAN</name>
<reference evidence="1" key="1">
    <citation type="submission" date="2014-11" db="EMBL/GenBank/DDBJ databases">
        <authorList>
            <person name="Amaro Gonzalez C."/>
        </authorList>
    </citation>
    <scope>NUCLEOTIDE SEQUENCE</scope>
</reference>
<reference evidence="1" key="2">
    <citation type="journal article" date="2015" name="Fish Shellfish Immunol.">
        <title>Early steps in the European eel (Anguilla anguilla)-Vibrio vulnificus interaction in the gills: Role of the RtxA13 toxin.</title>
        <authorList>
            <person name="Callol A."/>
            <person name="Pajuelo D."/>
            <person name="Ebbesson L."/>
            <person name="Teles M."/>
            <person name="MacKenzie S."/>
            <person name="Amaro C."/>
        </authorList>
    </citation>
    <scope>NUCLEOTIDE SEQUENCE</scope>
</reference>
<accession>A0A0E9SHW2</accession>
<evidence type="ECO:0000313" key="1">
    <source>
        <dbReference type="EMBL" id="JAH40886.1"/>
    </source>
</evidence>
<sequence>MLQRKIIQTFFSLRNVWPVKLVAE</sequence>
<dbReference type="EMBL" id="GBXM01067691">
    <property type="protein sequence ID" value="JAH40886.1"/>
    <property type="molecule type" value="Transcribed_RNA"/>
</dbReference>